<evidence type="ECO:0000256" key="1">
    <source>
        <dbReference type="ARBA" id="ARBA00004651"/>
    </source>
</evidence>
<evidence type="ECO:0000256" key="2">
    <source>
        <dbReference type="ARBA" id="ARBA00022475"/>
    </source>
</evidence>
<dbReference type="GO" id="GO:0017038">
    <property type="term" value="P:protein import"/>
    <property type="evidence" value="ECO:0007669"/>
    <property type="project" value="TreeGrafter"/>
</dbReference>
<evidence type="ECO:0000313" key="9">
    <source>
        <dbReference type="EMBL" id="MBB4659218.1"/>
    </source>
</evidence>
<evidence type="ECO:0000256" key="5">
    <source>
        <dbReference type="ARBA" id="ARBA00023136"/>
    </source>
</evidence>
<comment type="subcellular location">
    <subcellularLocation>
        <location evidence="1">Cell membrane</location>
        <topology evidence="1">Multi-pass membrane protein</topology>
    </subcellularLocation>
    <subcellularLocation>
        <location evidence="6">Membrane</location>
        <topology evidence="6">Multi-pass membrane protein</topology>
    </subcellularLocation>
</comment>
<dbReference type="InterPro" id="IPR050790">
    <property type="entry name" value="ExbB/TolQ_transport"/>
</dbReference>
<dbReference type="InterPro" id="IPR002898">
    <property type="entry name" value="MotA_ExbB_proton_chnl"/>
</dbReference>
<dbReference type="Proteomes" id="UP000563524">
    <property type="component" value="Unassembled WGS sequence"/>
</dbReference>
<dbReference type="AlphaFoldDB" id="A0A840I4W5"/>
<dbReference type="Pfam" id="PF01618">
    <property type="entry name" value="MotA_ExbB"/>
    <property type="match status" value="1"/>
</dbReference>
<name>A0A840I4W5_9PROT</name>
<gene>
    <name evidence="9" type="ORF">GGQ59_001743</name>
</gene>
<feature type="transmembrane region" description="Helical" evidence="7">
    <location>
        <begin position="24"/>
        <end position="48"/>
    </location>
</feature>
<reference evidence="9 10" key="1">
    <citation type="submission" date="2020-08" db="EMBL/GenBank/DDBJ databases">
        <title>Genomic Encyclopedia of Type Strains, Phase IV (KMG-IV): sequencing the most valuable type-strain genomes for metagenomic binning, comparative biology and taxonomic classification.</title>
        <authorList>
            <person name="Goeker M."/>
        </authorList>
    </citation>
    <scope>NUCLEOTIDE SEQUENCE [LARGE SCALE GENOMIC DNA]</scope>
    <source>
        <strain evidence="9 10">DSM 102850</strain>
    </source>
</reference>
<evidence type="ECO:0000256" key="4">
    <source>
        <dbReference type="ARBA" id="ARBA00022989"/>
    </source>
</evidence>
<evidence type="ECO:0000256" key="7">
    <source>
        <dbReference type="SAM" id="Phobius"/>
    </source>
</evidence>
<keyword evidence="5 7" id="KW-0472">Membrane</keyword>
<sequence length="177" mass="19243">MLEVFNPVNAAENIGAFLVAGGDVLLVIMVATFIMWLLIVERFVYFVMANRTVKRRAYAAWEDRTDHNSWYAHAIRDKLISEVKESVSANLNIIKVFVAVAPLLGLLGTVTGMVEVFDVMAVTGSSNARLMAGGISKATIPTMAGLVASLSGIVAMNILERQANRSISEVSDRLLIE</sequence>
<evidence type="ECO:0000256" key="6">
    <source>
        <dbReference type="RuleBase" id="RU004057"/>
    </source>
</evidence>
<comment type="similarity">
    <text evidence="6">Belongs to the exbB/tolQ family.</text>
</comment>
<evidence type="ECO:0000259" key="8">
    <source>
        <dbReference type="Pfam" id="PF01618"/>
    </source>
</evidence>
<dbReference type="PANTHER" id="PTHR30625:SF18">
    <property type="entry name" value="TONB2 ENERGY TRANSDUCTION SYSTEM INNER MEMBRANE COMPONENT EXBB"/>
    <property type="match status" value="1"/>
</dbReference>
<keyword evidence="3 7" id="KW-0812">Transmembrane</keyword>
<feature type="domain" description="MotA/TolQ/ExbB proton channel" evidence="8">
    <location>
        <begin position="65"/>
        <end position="170"/>
    </location>
</feature>
<keyword evidence="10" id="KW-1185">Reference proteome</keyword>
<dbReference type="PANTHER" id="PTHR30625">
    <property type="entry name" value="PROTEIN TOLQ"/>
    <property type="match status" value="1"/>
</dbReference>
<accession>A0A840I4W5</accession>
<dbReference type="GO" id="GO:0005886">
    <property type="term" value="C:plasma membrane"/>
    <property type="evidence" value="ECO:0007669"/>
    <property type="project" value="UniProtKB-SubCell"/>
</dbReference>
<keyword evidence="2" id="KW-1003">Cell membrane</keyword>
<evidence type="ECO:0000256" key="3">
    <source>
        <dbReference type="ARBA" id="ARBA00022692"/>
    </source>
</evidence>
<feature type="transmembrane region" description="Helical" evidence="7">
    <location>
        <begin position="134"/>
        <end position="159"/>
    </location>
</feature>
<dbReference type="RefSeq" id="WP_183817600.1">
    <property type="nucleotide sequence ID" value="NZ_JACHOB010000003.1"/>
</dbReference>
<evidence type="ECO:0000313" key="10">
    <source>
        <dbReference type="Proteomes" id="UP000563524"/>
    </source>
</evidence>
<keyword evidence="6" id="KW-0653">Protein transport</keyword>
<protein>
    <submittedName>
        <fullName evidence="9">Biopolymer transport protein ExbB</fullName>
    </submittedName>
</protein>
<proteinExistence type="inferred from homology"/>
<feature type="transmembrane region" description="Helical" evidence="7">
    <location>
        <begin position="93"/>
        <end position="114"/>
    </location>
</feature>
<keyword evidence="4 7" id="KW-1133">Transmembrane helix</keyword>
<comment type="caution">
    <text evidence="9">The sequence shown here is derived from an EMBL/GenBank/DDBJ whole genome shotgun (WGS) entry which is preliminary data.</text>
</comment>
<keyword evidence="6" id="KW-0813">Transport</keyword>
<dbReference type="EMBL" id="JACHOB010000003">
    <property type="protein sequence ID" value="MBB4659218.1"/>
    <property type="molecule type" value="Genomic_DNA"/>
</dbReference>
<organism evidence="9 10">
    <name type="scientific">Parvularcula dongshanensis</name>
    <dbReference type="NCBI Taxonomy" id="1173995"/>
    <lineage>
        <taxon>Bacteria</taxon>
        <taxon>Pseudomonadati</taxon>
        <taxon>Pseudomonadota</taxon>
        <taxon>Alphaproteobacteria</taxon>
        <taxon>Parvularculales</taxon>
        <taxon>Parvularculaceae</taxon>
        <taxon>Parvularcula</taxon>
    </lineage>
</organism>